<keyword evidence="4" id="KW-1185">Reference proteome</keyword>
<organism evidence="3 4">
    <name type="scientific">Claviceps pusilla</name>
    <dbReference type="NCBI Taxonomy" id="123648"/>
    <lineage>
        <taxon>Eukaryota</taxon>
        <taxon>Fungi</taxon>
        <taxon>Dikarya</taxon>
        <taxon>Ascomycota</taxon>
        <taxon>Pezizomycotina</taxon>
        <taxon>Sordariomycetes</taxon>
        <taxon>Hypocreomycetidae</taxon>
        <taxon>Hypocreales</taxon>
        <taxon>Clavicipitaceae</taxon>
        <taxon>Claviceps</taxon>
    </lineage>
</organism>
<evidence type="ECO:0000313" key="3">
    <source>
        <dbReference type="EMBL" id="KAG6002854.1"/>
    </source>
</evidence>
<feature type="compositionally biased region" description="Basic and acidic residues" evidence="1">
    <location>
        <begin position="603"/>
        <end position="617"/>
    </location>
</feature>
<gene>
    <name evidence="3" type="ORF">E4U43_001031</name>
</gene>
<comment type="caution">
    <text evidence="3">The sequence shown here is derived from an EMBL/GenBank/DDBJ whole genome shotgun (WGS) entry which is preliminary data.</text>
</comment>
<protein>
    <submittedName>
        <fullName evidence="3">Uncharacterized protein</fullName>
    </submittedName>
</protein>
<name>A0A9P7NAI8_9HYPO</name>
<feature type="transmembrane region" description="Helical" evidence="2">
    <location>
        <begin position="259"/>
        <end position="282"/>
    </location>
</feature>
<dbReference type="EMBL" id="SRPW01001318">
    <property type="protein sequence ID" value="KAG6002854.1"/>
    <property type="molecule type" value="Genomic_DNA"/>
</dbReference>
<feature type="region of interest" description="Disordered" evidence="1">
    <location>
        <begin position="538"/>
        <end position="557"/>
    </location>
</feature>
<feature type="transmembrane region" description="Helical" evidence="2">
    <location>
        <begin position="138"/>
        <end position="158"/>
    </location>
</feature>
<feature type="region of interest" description="Disordered" evidence="1">
    <location>
        <begin position="580"/>
        <end position="617"/>
    </location>
</feature>
<keyword evidence="2" id="KW-0812">Transmembrane</keyword>
<dbReference type="OrthoDB" id="5368516at2759"/>
<accession>A0A9P7NAI8</accession>
<evidence type="ECO:0000256" key="2">
    <source>
        <dbReference type="SAM" id="Phobius"/>
    </source>
</evidence>
<keyword evidence="2" id="KW-0472">Membrane</keyword>
<dbReference type="AlphaFoldDB" id="A0A9P7NAI8"/>
<feature type="transmembrane region" description="Helical" evidence="2">
    <location>
        <begin position="55"/>
        <end position="77"/>
    </location>
</feature>
<sequence>MKVAGSYSLEPLPGDLHIRLPQLDSSSEALDHRLNESMARMESLLLQAPTSVRTLFIILASSNALAGAATAVGIYWDCYQKSRSENPSLKFKSSFWKLVGPAETFPFVLSLFIVGQGIVFAVAQAFELQSSLPGCETISRILLLSTAFLFIPYTYLAFGIEAIIQALRPHNPFASRHKWTLPACLAIPILGSIGTYVFNRFSSPPKVCAASVVVFLLRPWGLGCFGIIVGIASALLLGSGVIFYRLFQVCGISARQRMVASWMASFMVVGSFSMTITIPFLYSVSANNGSRTSSTTQWQSSMAAMVIVNLGGVITGLFYVVLRATKIGTTIPEAYQEFYSPRWMRRLRIARLPSLASAEQMEQPLPLPAAVPSRQVGIFEARGQIGIAERAASPDANTRNGGQNGSAVIENAATVDIVPTTGTCAPAGEQKSSRKSSYRLFPRDNVEDAKSRLTLPATVRALTDQNSAVKNPFADEILAPPMTIFSGETHNRASSSSASFATVPIGLRVSNIHNIGLVQSFYQIHPSTASTHQTLPVFSDRVPLDPRPRPRPRPLINPDVDLGVEIVQDKQLPPVPLSFTKKVPQRGPEAALKQPPLPPGVYTRDRKAPSRSIDGKDHVRCLPTSMPDINEAEWI</sequence>
<evidence type="ECO:0000256" key="1">
    <source>
        <dbReference type="SAM" id="MobiDB-lite"/>
    </source>
</evidence>
<feature type="transmembrane region" description="Helical" evidence="2">
    <location>
        <begin position="219"/>
        <end position="247"/>
    </location>
</feature>
<keyword evidence="2" id="KW-1133">Transmembrane helix</keyword>
<feature type="transmembrane region" description="Helical" evidence="2">
    <location>
        <begin position="98"/>
        <end position="126"/>
    </location>
</feature>
<feature type="transmembrane region" description="Helical" evidence="2">
    <location>
        <begin position="179"/>
        <end position="199"/>
    </location>
</feature>
<proteinExistence type="predicted"/>
<feature type="transmembrane region" description="Helical" evidence="2">
    <location>
        <begin position="302"/>
        <end position="322"/>
    </location>
</feature>
<reference evidence="3" key="1">
    <citation type="journal article" date="2020" name="bioRxiv">
        <title>Whole genome comparisons of ergot fungi reveals the divergence and evolution of species within the genus Claviceps are the result of varying mechanisms driving genome evolution and host range expansion.</title>
        <authorList>
            <person name="Wyka S.A."/>
            <person name="Mondo S.J."/>
            <person name="Liu M."/>
            <person name="Dettman J."/>
            <person name="Nalam V."/>
            <person name="Broders K.D."/>
        </authorList>
    </citation>
    <scope>NUCLEOTIDE SEQUENCE</scope>
    <source>
        <strain evidence="3">CCC 602</strain>
    </source>
</reference>
<evidence type="ECO:0000313" key="4">
    <source>
        <dbReference type="Proteomes" id="UP000748025"/>
    </source>
</evidence>
<dbReference type="Proteomes" id="UP000748025">
    <property type="component" value="Unassembled WGS sequence"/>
</dbReference>